<feature type="region of interest" description="Disordered" evidence="1">
    <location>
        <begin position="1"/>
        <end position="23"/>
    </location>
</feature>
<dbReference type="Proteomes" id="UP000240493">
    <property type="component" value="Unassembled WGS sequence"/>
</dbReference>
<sequence length="178" mass="19730">MSVLGGRRLGCRRGPRSLVHSSQEQAAILGAKGKILEPPDAKAPFLMSTATSYSHTRMHSRTEHNKKRVPRSDDRFESRRHGSTPESTAGEGVPPPPPVLSFIQKHLGWITARWRLKLAIALPQMIDKRRERGDMSPAQRQMSSVSKCTAVVVLVLKSLETHCASIPAGWEAERMGYV</sequence>
<reference evidence="2 3" key="1">
    <citation type="submission" date="2016-07" db="EMBL/GenBank/DDBJ databases">
        <title>Multiple horizontal gene transfer events from other fungi enriched the ability of initially mycotrophic Trichoderma (Ascomycota) to feed on dead plant biomass.</title>
        <authorList>
            <consortium name="DOE Joint Genome Institute"/>
            <person name="Aerts A."/>
            <person name="Atanasova L."/>
            <person name="Chenthamara K."/>
            <person name="Zhang J."/>
            <person name="Grujic M."/>
            <person name="Henrissat B."/>
            <person name="Kuo A."/>
            <person name="Salamov A."/>
            <person name="Lipzen A."/>
            <person name="Labutti K."/>
            <person name="Barry K."/>
            <person name="Miao Y."/>
            <person name="Rahimi M.J."/>
            <person name="Shen Q."/>
            <person name="Grigoriev I.V."/>
            <person name="Kubicek C.P."/>
            <person name="Druzhinina I.S."/>
        </authorList>
    </citation>
    <scope>NUCLEOTIDE SEQUENCE [LARGE SCALE GENOMIC DNA]</scope>
    <source>
        <strain evidence="2 3">CBS 433.97</strain>
    </source>
</reference>
<evidence type="ECO:0000313" key="3">
    <source>
        <dbReference type="Proteomes" id="UP000240493"/>
    </source>
</evidence>
<proteinExistence type="predicted"/>
<dbReference type="AlphaFoldDB" id="A0A2T3YTH8"/>
<evidence type="ECO:0000256" key="1">
    <source>
        <dbReference type="SAM" id="MobiDB-lite"/>
    </source>
</evidence>
<protein>
    <submittedName>
        <fullName evidence="2">Uncharacterized protein</fullName>
    </submittedName>
</protein>
<gene>
    <name evidence="2" type="ORF">M441DRAFT_41109</name>
</gene>
<dbReference type="EMBL" id="KZ679273">
    <property type="protein sequence ID" value="PTB35814.1"/>
    <property type="molecule type" value="Genomic_DNA"/>
</dbReference>
<feature type="compositionally biased region" description="Basic residues" evidence="1">
    <location>
        <begin position="56"/>
        <end position="69"/>
    </location>
</feature>
<feature type="compositionally biased region" description="Basic and acidic residues" evidence="1">
    <location>
        <begin position="70"/>
        <end position="80"/>
    </location>
</feature>
<name>A0A2T3YTH8_TRIA4</name>
<evidence type="ECO:0000313" key="2">
    <source>
        <dbReference type="EMBL" id="PTB35814.1"/>
    </source>
</evidence>
<feature type="region of interest" description="Disordered" evidence="1">
    <location>
        <begin position="53"/>
        <end position="97"/>
    </location>
</feature>
<keyword evidence="3" id="KW-1185">Reference proteome</keyword>
<organism evidence="2 3">
    <name type="scientific">Trichoderma asperellum (strain ATCC 204424 / CBS 433.97 / NBRC 101777)</name>
    <dbReference type="NCBI Taxonomy" id="1042311"/>
    <lineage>
        <taxon>Eukaryota</taxon>
        <taxon>Fungi</taxon>
        <taxon>Dikarya</taxon>
        <taxon>Ascomycota</taxon>
        <taxon>Pezizomycotina</taxon>
        <taxon>Sordariomycetes</taxon>
        <taxon>Hypocreomycetidae</taxon>
        <taxon>Hypocreales</taxon>
        <taxon>Hypocreaceae</taxon>
        <taxon>Trichoderma</taxon>
    </lineage>
</organism>
<accession>A0A2T3YTH8</accession>